<dbReference type="GO" id="GO:0005829">
    <property type="term" value="C:cytosol"/>
    <property type="evidence" value="ECO:0007669"/>
    <property type="project" value="TreeGrafter"/>
</dbReference>
<proteinExistence type="predicted"/>
<reference evidence="1" key="1">
    <citation type="submission" date="2018-11" db="EMBL/GenBank/DDBJ databases">
        <title>Myxobolus squamalis genome and transcriptome.</title>
        <authorList>
            <person name="Yahalomi D."/>
            <person name="Atkinson S.D."/>
            <person name="Neuhof M."/>
            <person name="Chang E.S."/>
            <person name="Philippe H."/>
            <person name="Cartwright P."/>
            <person name="Bartholomew J.L."/>
            <person name="Huchon D."/>
        </authorList>
    </citation>
    <scope>NUCLEOTIDE SEQUENCE</scope>
    <source>
        <strain evidence="1">71B08</strain>
        <tissue evidence="1">Whole</tissue>
    </source>
</reference>
<accession>A0A6B2FZ74</accession>
<sequence>MEGIKKGEVIVDDSNPNVTQLTFSSQKIIRILFNGDPVQSISFQIPETIMSIKTSTIVVAILELNMFSRNRYDGGVYLLPKKLDEYIAMIHLKIFSASITKLKDEQIEFLGISKEGPFKSQHYRY</sequence>
<dbReference type="Gene3D" id="3.40.50.1480">
    <property type="entry name" value="Adenosylhomocysteinase-like"/>
    <property type="match status" value="1"/>
</dbReference>
<dbReference type="PANTHER" id="PTHR23420:SF0">
    <property type="entry name" value="ADENOSYLHOMOCYSTEINASE"/>
    <property type="match status" value="1"/>
</dbReference>
<dbReference type="EMBL" id="GHBR01001257">
    <property type="protein sequence ID" value="NDJ96570.1"/>
    <property type="molecule type" value="Transcribed_RNA"/>
</dbReference>
<name>A0A6B2FZ74_MYXSQ</name>
<dbReference type="Pfam" id="PF05221">
    <property type="entry name" value="AdoHcyase"/>
    <property type="match status" value="1"/>
</dbReference>
<evidence type="ECO:0000313" key="1">
    <source>
        <dbReference type="EMBL" id="NDJ96570.1"/>
    </source>
</evidence>
<dbReference type="InterPro" id="IPR000043">
    <property type="entry name" value="Adenosylhomocysteinase-like"/>
</dbReference>
<dbReference type="GO" id="GO:0033353">
    <property type="term" value="P:S-adenosylmethionine cycle"/>
    <property type="evidence" value="ECO:0007669"/>
    <property type="project" value="TreeGrafter"/>
</dbReference>
<protein>
    <submittedName>
        <fullName evidence="1">Putative adenosylhomocysteinase 3 (Trinotate prediction)</fullName>
    </submittedName>
</protein>
<dbReference type="PANTHER" id="PTHR23420">
    <property type="entry name" value="ADENOSYLHOMOCYSTEINASE"/>
    <property type="match status" value="1"/>
</dbReference>
<organism evidence="1">
    <name type="scientific">Myxobolus squamalis</name>
    <name type="common">Myxosporean</name>
    <dbReference type="NCBI Taxonomy" id="59785"/>
    <lineage>
        <taxon>Eukaryota</taxon>
        <taxon>Metazoa</taxon>
        <taxon>Cnidaria</taxon>
        <taxon>Myxozoa</taxon>
        <taxon>Myxosporea</taxon>
        <taxon>Bivalvulida</taxon>
        <taxon>Platysporina</taxon>
        <taxon>Myxobolidae</taxon>
        <taxon>Myxobolus</taxon>
    </lineage>
</organism>
<dbReference type="SUPFAM" id="SSF52283">
    <property type="entry name" value="Formate/glycerate dehydrogenase catalytic domain-like"/>
    <property type="match status" value="1"/>
</dbReference>
<dbReference type="InterPro" id="IPR042172">
    <property type="entry name" value="Adenosylhomocyst_ase-like_sf"/>
</dbReference>
<dbReference type="AlphaFoldDB" id="A0A6B2FZ74"/>